<accession>A0A0E9VH04</accession>
<evidence type="ECO:0000313" key="1">
    <source>
        <dbReference type="EMBL" id="JAH76498.1"/>
    </source>
</evidence>
<reference evidence="1" key="2">
    <citation type="journal article" date="2015" name="Fish Shellfish Immunol.">
        <title>Early steps in the European eel (Anguilla anguilla)-Vibrio vulnificus interaction in the gills: Role of the RtxA13 toxin.</title>
        <authorList>
            <person name="Callol A."/>
            <person name="Pajuelo D."/>
            <person name="Ebbesson L."/>
            <person name="Teles M."/>
            <person name="MacKenzie S."/>
            <person name="Amaro C."/>
        </authorList>
    </citation>
    <scope>NUCLEOTIDE SEQUENCE</scope>
</reference>
<organism evidence="1">
    <name type="scientific">Anguilla anguilla</name>
    <name type="common">European freshwater eel</name>
    <name type="synonym">Muraena anguilla</name>
    <dbReference type="NCBI Taxonomy" id="7936"/>
    <lineage>
        <taxon>Eukaryota</taxon>
        <taxon>Metazoa</taxon>
        <taxon>Chordata</taxon>
        <taxon>Craniata</taxon>
        <taxon>Vertebrata</taxon>
        <taxon>Euteleostomi</taxon>
        <taxon>Actinopterygii</taxon>
        <taxon>Neopterygii</taxon>
        <taxon>Teleostei</taxon>
        <taxon>Anguilliformes</taxon>
        <taxon>Anguillidae</taxon>
        <taxon>Anguilla</taxon>
    </lineage>
</organism>
<sequence>MTLSPSPPPTRVVEHT</sequence>
<dbReference type="AlphaFoldDB" id="A0A0E9VH04"/>
<name>A0A0E9VH04_ANGAN</name>
<reference evidence="1" key="1">
    <citation type="submission" date="2014-11" db="EMBL/GenBank/DDBJ databases">
        <authorList>
            <person name="Amaro Gonzalez C."/>
        </authorList>
    </citation>
    <scope>NUCLEOTIDE SEQUENCE</scope>
</reference>
<dbReference type="EMBL" id="GBXM01032079">
    <property type="protein sequence ID" value="JAH76498.1"/>
    <property type="molecule type" value="Transcribed_RNA"/>
</dbReference>
<protein>
    <submittedName>
        <fullName evidence="1">Uncharacterized protein</fullName>
    </submittedName>
</protein>
<proteinExistence type="predicted"/>